<protein>
    <submittedName>
        <fullName evidence="7">ABC transporter-like</fullName>
    </submittedName>
</protein>
<keyword evidence="3" id="KW-0547">Nucleotide-binding</keyword>
<keyword evidence="8" id="KW-1185">Reference proteome</keyword>
<dbReference type="GO" id="GO:0005524">
    <property type="term" value="F:ATP binding"/>
    <property type="evidence" value="ECO:0007669"/>
    <property type="project" value="UniProtKB-KW"/>
</dbReference>
<dbReference type="Proteomes" id="UP000045545">
    <property type="component" value="Unassembled WGS sequence"/>
</dbReference>
<dbReference type="PANTHER" id="PTHR43820">
    <property type="entry name" value="HIGH-AFFINITY BRANCHED-CHAIN AMINO ACID TRANSPORT ATP-BINDING PROTEIN LIVF"/>
    <property type="match status" value="1"/>
</dbReference>
<accession>A0A0E4GCN9</accession>
<dbReference type="SMART" id="SM00382">
    <property type="entry name" value="AAA"/>
    <property type="match status" value="1"/>
</dbReference>
<evidence type="ECO:0000256" key="3">
    <source>
        <dbReference type="ARBA" id="ARBA00022741"/>
    </source>
</evidence>
<gene>
    <name evidence="7" type="ORF">2590</name>
</gene>
<dbReference type="InterPro" id="IPR003593">
    <property type="entry name" value="AAA+_ATPase"/>
</dbReference>
<comment type="similarity">
    <text evidence="1">Belongs to the ABC transporter superfamily.</text>
</comment>
<dbReference type="GO" id="GO:0015807">
    <property type="term" value="P:L-amino acid transport"/>
    <property type="evidence" value="ECO:0007669"/>
    <property type="project" value="TreeGrafter"/>
</dbReference>
<dbReference type="PANTHER" id="PTHR43820:SF4">
    <property type="entry name" value="HIGH-AFFINITY BRANCHED-CHAIN AMINO ACID TRANSPORT ATP-BINDING PROTEIN LIVF"/>
    <property type="match status" value="1"/>
</dbReference>
<organism evidence="7 8">
    <name type="scientific">Syntrophomonas zehnderi OL-4</name>
    <dbReference type="NCBI Taxonomy" id="690567"/>
    <lineage>
        <taxon>Bacteria</taxon>
        <taxon>Bacillati</taxon>
        <taxon>Bacillota</taxon>
        <taxon>Clostridia</taxon>
        <taxon>Eubacteriales</taxon>
        <taxon>Syntrophomonadaceae</taxon>
        <taxon>Syntrophomonas</taxon>
    </lineage>
</organism>
<evidence type="ECO:0000256" key="2">
    <source>
        <dbReference type="ARBA" id="ARBA00022448"/>
    </source>
</evidence>
<keyword evidence="4" id="KW-0067">ATP-binding</keyword>
<dbReference type="InterPro" id="IPR003439">
    <property type="entry name" value="ABC_transporter-like_ATP-bd"/>
</dbReference>
<dbReference type="Gene3D" id="3.40.50.300">
    <property type="entry name" value="P-loop containing nucleotide triphosphate hydrolases"/>
    <property type="match status" value="1"/>
</dbReference>
<evidence type="ECO:0000259" key="6">
    <source>
        <dbReference type="PROSITE" id="PS50893"/>
    </source>
</evidence>
<dbReference type="GO" id="GO:0016887">
    <property type="term" value="F:ATP hydrolysis activity"/>
    <property type="evidence" value="ECO:0007669"/>
    <property type="project" value="InterPro"/>
</dbReference>
<feature type="domain" description="ABC transporter" evidence="6">
    <location>
        <begin position="4"/>
        <end position="236"/>
    </location>
</feature>
<dbReference type="InterPro" id="IPR052156">
    <property type="entry name" value="BCAA_Transport_ATP-bd_LivF"/>
</dbReference>
<dbReference type="PROSITE" id="PS00211">
    <property type="entry name" value="ABC_TRANSPORTER_1"/>
    <property type="match status" value="1"/>
</dbReference>
<evidence type="ECO:0000313" key="7">
    <source>
        <dbReference type="EMBL" id="CFY02395.1"/>
    </source>
</evidence>
<dbReference type="SUPFAM" id="SSF52540">
    <property type="entry name" value="P-loop containing nucleoside triphosphate hydrolases"/>
    <property type="match status" value="1"/>
</dbReference>
<dbReference type="AlphaFoldDB" id="A0A0E4GCN9"/>
<evidence type="ECO:0000313" key="8">
    <source>
        <dbReference type="Proteomes" id="UP000045545"/>
    </source>
</evidence>
<dbReference type="InterPro" id="IPR017871">
    <property type="entry name" value="ABC_transporter-like_CS"/>
</dbReference>
<evidence type="ECO:0000256" key="4">
    <source>
        <dbReference type="ARBA" id="ARBA00022840"/>
    </source>
</evidence>
<proteinExistence type="inferred from homology"/>
<dbReference type="CDD" id="cd03224">
    <property type="entry name" value="ABC_TM1139_LivF_branched"/>
    <property type="match status" value="1"/>
</dbReference>
<dbReference type="PROSITE" id="PS50893">
    <property type="entry name" value="ABC_TRANSPORTER_2"/>
    <property type="match status" value="1"/>
</dbReference>
<dbReference type="GO" id="GO:0015658">
    <property type="term" value="F:branched-chain amino acid transmembrane transporter activity"/>
    <property type="evidence" value="ECO:0007669"/>
    <property type="project" value="TreeGrafter"/>
</dbReference>
<evidence type="ECO:0000256" key="1">
    <source>
        <dbReference type="ARBA" id="ARBA00005417"/>
    </source>
</evidence>
<dbReference type="InterPro" id="IPR027417">
    <property type="entry name" value="P-loop_NTPase"/>
</dbReference>
<dbReference type="STRING" id="690567.2590"/>
<dbReference type="Pfam" id="PF00005">
    <property type="entry name" value="ABC_tran"/>
    <property type="match status" value="1"/>
</dbReference>
<reference evidence="7 8" key="1">
    <citation type="submission" date="2015-03" db="EMBL/GenBank/DDBJ databases">
        <authorList>
            <person name="Murphy D."/>
        </authorList>
    </citation>
    <scope>NUCLEOTIDE SEQUENCE [LARGE SCALE GENOMIC DNA]</scope>
    <source>
        <strain evidence="7 8">OL-4</strain>
    </source>
</reference>
<dbReference type="OrthoDB" id="9804819at2"/>
<keyword evidence="2" id="KW-0813">Transport</keyword>
<dbReference type="EMBL" id="CGIH01000047">
    <property type="protein sequence ID" value="CFY02395.1"/>
    <property type="molecule type" value="Genomic_DNA"/>
</dbReference>
<keyword evidence="5" id="KW-0029">Amino-acid transport</keyword>
<evidence type="ECO:0000256" key="5">
    <source>
        <dbReference type="ARBA" id="ARBA00022970"/>
    </source>
</evidence>
<name>A0A0E4GCN9_9FIRM</name>
<sequence>MKMLTVKGIDSGYGDITVLKDITLSIEEGEVISIVGANGAGKTTLLNTISGIIRPKSGEIWLDNQRIDKLPAHKITELGIVQVPEGRRIFPLMTVYENLLIGSSLPRAKSKREENLEYVFDLLPRLAERKDQVGRTMSGGEQQMLAIGRALMAMPRLLMLDEPSMGLSPLLVNTVFDVISKIGEQNITVLLVEQNVKKAMRLSQRSYVLENGYFSMEGSSEELLNNPHIKKAYLGL</sequence>